<reference evidence="2" key="1">
    <citation type="journal article" date="2023" name="Commun. Biol.">
        <title>Genome analysis of Parmales, the sister group of diatoms, reveals the evolutionary specialization of diatoms from phago-mixotrophs to photoautotrophs.</title>
        <authorList>
            <person name="Ban H."/>
            <person name="Sato S."/>
            <person name="Yoshikawa S."/>
            <person name="Yamada K."/>
            <person name="Nakamura Y."/>
            <person name="Ichinomiya M."/>
            <person name="Sato N."/>
            <person name="Blanc-Mathieu R."/>
            <person name="Endo H."/>
            <person name="Kuwata A."/>
            <person name="Ogata H."/>
        </authorList>
    </citation>
    <scope>NUCLEOTIDE SEQUENCE [LARGE SCALE GENOMIC DNA]</scope>
</reference>
<dbReference type="PANTHER" id="PTHR36971">
    <property type="entry name" value="UNNAMED PRODUCT"/>
    <property type="match status" value="1"/>
</dbReference>
<evidence type="ECO:0000313" key="2">
    <source>
        <dbReference type="Proteomes" id="UP001162640"/>
    </source>
</evidence>
<organism evidence="1 2">
    <name type="scientific">Triparma laevis f. inornata</name>
    <dbReference type="NCBI Taxonomy" id="1714386"/>
    <lineage>
        <taxon>Eukaryota</taxon>
        <taxon>Sar</taxon>
        <taxon>Stramenopiles</taxon>
        <taxon>Ochrophyta</taxon>
        <taxon>Bolidophyceae</taxon>
        <taxon>Parmales</taxon>
        <taxon>Triparmaceae</taxon>
        <taxon>Triparma</taxon>
    </lineage>
</organism>
<dbReference type="Proteomes" id="UP001162640">
    <property type="component" value="Unassembled WGS sequence"/>
</dbReference>
<sequence length="286" mass="32262">MTGHITSNPSSRARNPLLLFWTILPLHPDDNTSSEEVQIILKHGLGGIFESADTLRLLHRDSRRGDKVVVKIGKIELLKKDNSKLLHALSSHITQIHVHGNTGTPYTLSLPYTPSLPSNPFIDSPPPPRIEIHKSEFNKKERFINFLSFLKIFKEKRVLDVAGGQGKLSLLLTVEATKKKPPVAWRLQDLPRVLLQLLKNHLHVLHPPTPPPLVVGIHPDEATEAIVDAAIANRAPFAVVPCCIYSRIFRDRTHNGNPVRTYEQFMDYLQAKTPGIQVRKSQRKYL</sequence>
<name>A0A9W7ESS1_9STRA</name>
<gene>
    <name evidence="1" type="ORF">TL16_g11187</name>
</gene>
<evidence type="ECO:0000313" key="1">
    <source>
        <dbReference type="EMBL" id="GMH88543.1"/>
    </source>
</evidence>
<protein>
    <submittedName>
        <fullName evidence="1">Uncharacterized protein</fullName>
    </submittedName>
</protein>
<dbReference type="EMBL" id="BLQM01000414">
    <property type="protein sequence ID" value="GMH88543.1"/>
    <property type="molecule type" value="Genomic_DNA"/>
</dbReference>
<comment type="caution">
    <text evidence="1">The sequence shown here is derived from an EMBL/GenBank/DDBJ whole genome shotgun (WGS) entry which is preliminary data.</text>
</comment>
<proteinExistence type="predicted"/>
<accession>A0A9W7ESS1</accession>
<dbReference type="PANTHER" id="PTHR36971:SF3">
    <property type="entry name" value="C3H1-TYPE DOMAIN-CONTAINING PROTEIN"/>
    <property type="match status" value="1"/>
</dbReference>
<dbReference type="AlphaFoldDB" id="A0A9W7ESS1"/>